<dbReference type="AlphaFoldDB" id="A0A926F0J6"/>
<dbReference type="Pfam" id="PF00005">
    <property type="entry name" value="ABC_tran"/>
    <property type="match status" value="1"/>
</dbReference>
<dbReference type="InterPro" id="IPR027417">
    <property type="entry name" value="P-loop_NTPase"/>
</dbReference>
<dbReference type="EMBL" id="JACRTF010000001">
    <property type="protein sequence ID" value="MBC8592436.1"/>
    <property type="molecule type" value="Genomic_DNA"/>
</dbReference>
<dbReference type="GO" id="GO:0005524">
    <property type="term" value="F:ATP binding"/>
    <property type="evidence" value="ECO:0007669"/>
    <property type="project" value="UniProtKB-KW"/>
</dbReference>
<dbReference type="Gene3D" id="3.40.50.300">
    <property type="entry name" value="P-loop containing nucleotide triphosphate hydrolases"/>
    <property type="match status" value="1"/>
</dbReference>
<dbReference type="InterPro" id="IPR003593">
    <property type="entry name" value="AAA+_ATPase"/>
</dbReference>
<dbReference type="RefSeq" id="WP_262433633.1">
    <property type="nucleotide sequence ID" value="NZ_JACRTF010000001.1"/>
</dbReference>
<organism evidence="6 7">
    <name type="scientific">Jilunia laotingensis</name>
    <dbReference type="NCBI Taxonomy" id="2763675"/>
    <lineage>
        <taxon>Bacteria</taxon>
        <taxon>Pseudomonadati</taxon>
        <taxon>Bacteroidota</taxon>
        <taxon>Bacteroidia</taxon>
        <taxon>Bacteroidales</taxon>
        <taxon>Bacteroidaceae</taxon>
        <taxon>Jilunia</taxon>
    </lineage>
</organism>
<keyword evidence="4 6" id="KW-0067">ATP-binding</keyword>
<reference evidence="6" key="1">
    <citation type="submission" date="2020-08" db="EMBL/GenBank/DDBJ databases">
        <title>Genome public.</title>
        <authorList>
            <person name="Liu C."/>
            <person name="Sun Q."/>
        </authorList>
    </citation>
    <scope>NUCLEOTIDE SEQUENCE</scope>
    <source>
        <strain evidence="6">N12</strain>
    </source>
</reference>
<evidence type="ECO:0000313" key="6">
    <source>
        <dbReference type="EMBL" id="MBC8592436.1"/>
    </source>
</evidence>
<dbReference type="SUPFAM" id="SSF52540">
    <property type="entry name" value="P-loop containing nucleoside triphosphate hydrolases"/>
    <property type="match status" value="1"/>
</dbReference>
<comment type="caution">
    <text evidence="6">The sequence shown here is derived from an EMBL/GenBank/DDBJ whole genome shotgun (WGS) entry which is preliminary data.</text>
</comment>
<dbReference type="GO" id="GO:0016887">
    <property type="term" value="F:ATP hydrolysis activity"/>
    <property type="evidence" value="ECO:0007669"/>
    <property type="project" value="InterPro"/>
</dbReference>
<evidence type="ECO:0000256" key="1">
    <source>
        <dbReference type="ARBA" id="ARBA00005417"/>
    </source>
</evidence>
<gene>
    <name evidence="6" type="ORF">H8744_04090</name>
</gene>
<dbReference type="SMART" id="SM00382">
    <property type="entry name" value="AAA"/>
    <property type="match status" value="1"/>
</dbReference>
<evidence type="ECO:0000256" key="2">
    <source>
        <dbReference type="ARBA" id="ARBA00022448"/>
    </source>
</evidence>
<comment type="similarity">
    <text evidence="1">Belongs to the ABC transporter superfamily.</text>
</comment>
<accession>A0A926F0J6</accession>
<keyword evidence="7" id="KW-1185">Reference proteome</keyword>
<keyword evidence="3" id="KW-0547">Nucleotide-binding</keyword>
<evidence type="ECO:0000256" key="4">
    <source>
        <dbReference type="ARBA" id="ARBA00022840"/>
    </source>
</evidence>
<keyword evidence="2" id="KW-0813">Transport</keyword>
<feature type="domain" description="ABC transporter" evidence="5">
    <location>
        <begin position="4"/>
        <end position="230"/>
    </location>
</feature>
<evidence type="ECO:0000313" key="7">
    <source>
        <dbReference type="Proteomes" id="UP000651085"/>
    </source>
</evidence>
<proteinExistence type="inferred from homology"/>
<sequence length="298" mass="32993">MTIIETQNLRFCFKKQEILKDICLSVPEGAIYGYLGQNGAGKTTTIRILLGLLPFLQGKVFFHGKEFQPHRLSILTKVGALVGGPSYYPDLTALENLQCLDCLYQIGKNRMNEVLRWVGLEVAANKKVGKFSTGMKQRLGIAMAIYHDPDILFLDEPMNGLDPEGVHDIRHLMLRLHQEGKTIFCSSHILSEMDKICTHIGILKEGSLLYDGTLVDLVKKVNRHIHVKCADAEALATFLETHGVASDLYISGVLSVITDDTLTFQKLLELLIGSGITIDAVESDASSLESVFLKMMSV</sequence>
<evidence type="ECO:0000259" key="5">
    <source>
        <dbReference type="PROSITE" id="PS50893"/>
    </source>
</evidence>
<dbReference type="InterPro" id="IPR003439">
    <property type="entry name" value="ABC_transporter-like_ATP-bd"/>
</dbReference>
<dbReference type="PANTHER" id="PTHR43335">
    <property type="entry name" value="ABC TRANSPORTER, ATP-BINDING PROTEIN"/>
    <property type="match status" value="1"/>
</dbReference>
<evidence type="ECO:0000256" key="3">
    <source>
        <dbReference type="ARBA" id="ARBA00022741"/>
    </source>
</evidence>
<protein>
    <submittedName>
        <fullName evidence="6">ATP-binding cassette domain-containing protein</fullName>
    </submittedName>
</protein>
<dbReference type="PROSITE" id="PS50893">
    <property type="entry name" value="ABC_TRANSPORTER_2"/>
    <property type="match status" value="1"/>
</dbReference>
<dbReference type="Proteomes" id="UP000651085">
    <property type="component" value="Unassembled WGS sequence"/>
</dbReference>
<dbReference type="PANTHER" id="PTHR43335:SF4">
    <property type="entry name" value="ABC TRANSPORTER, ATP-BINDING PROTEIN"/>
    <property type="match status" value="1"/>
</dbReference>
<name>A0A926F0J6_9BACT</name>